<reference evidence="5" key="1">
    <citation type="journal article" date="2011" name="J. Bacteriol.">
        <title>Genome sequences of eight morphologically diverse alphaproteobacteria.</title>
        <authorList>
            <consortium name="US DOE Joint Genome Institute"/>
            <person name="Brown P.J."/>
            <person name="Kysela D.T."/>
            <person name="Buechlein A."/>
            <person name="Hemmerich C."/>
            <person name="Brun Y.V."/>
        </authorList>
    </citation>
    <scope>NUCLEOTIDE SEQUENCE [LARGE SCALE GENOMIC DNA]</scope>
    <source>
        <strain evidence="5">ATCC 17100 / ATH 3.1.1 / DSM 162 / LMG 4299</strain>
    </source>
</reference>
<organism evidence="4 5">
    <name type="scientific">Rhodomicrobium vannielii (strain ATCC 17100 / DSM 162 / LMG 4299 / NCIMB 10020 / ATH 3.1.1)</name>
    <dbReference type="NCBI Taxonomy" id="648757"/>
    <lineage>
        <taxon>Bacteria</taxon>
        <taxon>Pseudomonadati</taxon>
        <taxon>Pseudomonadota</taxon>
        <taxon>Alphaproteobacteria</taxon>
        <taxon>Hyphomicrobiales</taxon>
        <taxon>Hyphomicrobiaceae</taxon>
        <taxon>Rhodomicrobium</taxon>
    </lineage>
</organism>
<keyword evidence="5" id="KW-1185">Reference proteome</keyword>
<dbReference type="NCBIfam" id="TIGR02226">
    <property type="entry name" value="two_anch"/>
    <property type="match status" value="1"/>
</dbReference>
<evidence type="ECO:0000256" key="1">
    <source>
        <dbReference type="SAM" id="Phobius"/>
    </source>
</evidence>
<dbReference type="Gene3D" id="3.40.50.880">
    <property type="match status" value="1"/>
</dbReference>
<proteinExistence type="predicted"/>
<dbReference type="EMBL" id="CP002292">
    <property type="protein sequence ID" value="ADP72850.1"/>
    <property type="molecule type" value="Genomic_DNA"/>
</dbReference>
<protein>
    <recommendedName>
        <fullName evidence="6">Double-transmembrane region domain protein</fullName>
    </recommendedName>
</protein>
<dbReference type="InterPro" id="IPR024163">
    <property type="entry name" value="Aerotolerance_reg_N"/>
</dbReference>
<dbReference type="PANTHER" id="PTHR37464">
    <property type="entry name" value="BLL2463 PROTEIN"/>
    <property type="match status" value="1"/>
</dbReference>
<feature type="transmembrane region" description="Helical" evidence="1">
    <location>
        <begin position="12"/>
        <end position="29"/>
    </location>
</feature>
<dbReference type="STRING" id="648757.Rvan_3685"/>
<keyword evidence="1" id="KW-0812">Transmembrane</keyword>
<evidence type="ECO:0008006" key="6">
    <source>
        <dbReference type="Google" id="ProtNLM"/>
    </source>
</evidence>
<sequence length="957" mass="100945">MIAALQSLSFSAPWMLAGLAALPLIWWLLRATPPRPDTVSFPPTSILIGLKHREKTPVRSPWWLTALRMLVAAAVIGALAGPHIKPPATASATLAQPLLVVVDNGWQSASRWAARRAFAEQLAVLADESGQTMYLAATAGPSAPLQPLTPVEFRQRFASLVPQPYPGDRAGLAAQVERELGARGKISVAWLADGIEDSGTAALNKALAAVATGGVIDLYCDPDGAGALALTRAASANAGPITAKVLKAESSPHSGQVAAVTGRGERLSVAPFDLKSGASSAEVSFDLPLDLRNQVARLEIVGEASAGGVFLLDGRSQRRRVGLVATEGNDDAQPLLSPTYYLERALTPFAEIVRPRTANLDVATADLVAAKPSVIILSDVGRLSGAVRERLRAFVEDGGMLIRFAGPRLEQGGDTLLPAPLREGGRTLGGAMTWTSPQTPAAFEEESPFNRLAIPKDVAVTRQVLADPAQMPRETKVWARLSDGTPLVTAARRGAGTLVFFHITANPDWSNLPISGLFVEMMRKTLEASPLQLSRATNAEAVPGDIQAAALGQDVPLKPWRALDGFGKLGVPGERAQPIAASAADTARVSAANPPGLYGPQNAVRALNTVQDGDAFAALKAVDGARVAVFTEAKTIALAPWLFLAALCLFLLDGIACALFLGRSAPRWRKPAAAALALGLAFGLVPESRAEARAAAPNATANASGLSSEAAAFAMAASLETRFAYVITGNAEADRVSQAGLAGLSRILSARTAVEPGEPIAVDPAKDELVFFPLIYWPVMANAEPLADHVLAKVDAYMKQGGLIIFDTKNEEASPESLLARGGRTPLAQLLGKLDIPPLQRVPDDHVLTRSFYLLQSFPGRWDNGDPWVEARQESGDAARRGVKSDGVSSLIVTSNDLASAWAMDDSDRPMFAVVPGGEDQREMSYRVGVNIAMYALTGNYKADQVHVPAILERLGH</sequence>
<evidence type="ECO:0000259" key="2">
    <source>
        <dbReference type="Pfam" id="PF07584"/>
    </source>
</evidence>
<dbReference type="Pfam" id="PF13709">
    <property type="entry name" value="DUF4159"/>
    <property type="match status" value="1"/>
</dbReference>
<dbReference type="AlphaFoldDB" id="E3I5N9"/>
<dbReference type="RefSeq" id="WP_013421205.1">
    <property type="nucleotide sequence ID" value="NC_014664.1"/>
</dbReference>
<evidence type="ECO:0000313" key="5">
    <source>
        <dbReference type="Proteomes" id="UP000001399"/>
    </source>
</evidence>
<name>E3I5N9_RHOVT</name>
<dbReference type="SUPFAM" id="SSF52317">
    <property type="entry name" value="Class I glutamine amidotransferase-like"/>
    <property type="match status" value="1"/>
</dbReference>
<dbReference type="InterPro" id="IPR025297">
    <property type="entry name" value="DUF4159"/>
</dbReference>
<dbReference type="KEGG" id="rva:Rvan_3685"/>
<evidence type="ECO:0000313" key="4">
    <source>
        <dbReference type="EMBL" id="ADP72850.1"/>
    </source>
</evidence>
<keyword evidence="1" id="KW-1133">Transmembrane helix</keyword>
<dbReference type="CDD" id="cd03143">
    <property type="entry name" value="A4_beta-galactosidase_middle_domain"/>
    <property type="match status" value="1"/>
</dbReference>
<dbReference type="InterPro" id="IPR029062">
    <property type="entry name" value="Class_I_gatase-like"/>
</dbReference>
<feature type="domain" description="Aerotolerance regulator N-terminal" evidence="2">
    <location>
        <begin position="9"/>
        <end position="82"/>
    </location>
</feature>
<dbReference type="InterPro" id="IPR011933">
    <property type="entry name" value="Double_TM_dom"/>
</dbReference>
<dbReference type="Gene3D" id="3.40.50.12140">
    <property type="entry name" value="Domain of unknown function DUF4159"/>
    <property type="match status" value="1"/>
</dbReference>
<dbReference type="Pfam" id="PF07584">
    <property type="entry name" value="BatA"/>
    <property type="match status" value="1"/>
</dbReference>
<feature type="transmembrane region" description="Helical" evidence="1">
    <location>
        <begin position="638"/>
        <end position="661"/>
    </location>
</feature>
<keyword evidence="1" id="KW-0472">Membrane</keyword>
<dbReference type="eggNOG" id="COG2304">
    <property type="taxonomic scope" value="Bacteria"/>
</dbReference>
<evidence type="ECO:0000259" key="3">
    <source>
        <dbReference type="Pfam" id="PF13709"/>
    </source>
</evidence>
<feature type="domain" description="DUF4159" evidence="3">
    <location>
        <begin position="722"/>
        <end position="937"/>
    </location>
</feature>
<gene>
    <name evidence="4" type="ordered locus">Rvan_3685</name>
</gene>
<dbReference type="HOGENOM" id="CLU_014519_0_0_5"/>
<dbReference type="Proteomes" id="UP000001399">
    <property type="component" value="Chromosome"/>
</dbReference>
<dbReference type="PANTHER" id="PTHR37464:SF1">
    <property type="entry name" value="BLL2463 PROTEIN"/>
    <property type="match status" value="1"/>
</dbReference>
<dbReference type="OrthoDB" id="9773014at2"/>
<accession>E3I5N9</accession>